<dbReference type="PROSITE" id="PS51257">
    <property type="entry name" value="PROKAR_LIPOPROTEIN"/>
    <property type="match status" value="1"/>
</dbReference>
<feature type="signal peptide" evidence="1">
    <location>
        <begin position="1"/>
        <end position="23"/>
    </location>
</feature>
<gene>
    <name evidence="2" type="ORF">ACJRO7_035548</name>
</gene>
<evidence type="ECO:0000313" key="2">
    <source>
        <dbReference type="EMBL" id="KAL3723378.1"/>
    </source>
</evidence>
<proteinExistence type="predicted"/>
<feature type="chain" id="PRO_5044761439" description="Lipoprotein" evidence="1">
    <location>
        <begin position="24"/>
        <end position="110"/>
    </location>
</feature>
<dbReference type="Proteomes" id="UP001634007">
    <property type="component" value="Unassembled WGS sequence"/>
</dbReference>
<evidence type="ECO:0008006" key="4">
    <source>
        <dbReference type="Google" id="ProtNLM"/>
    </source>
</evidence>
<organism evidence="2 3">
    <name type="scientific">Eucalyptus globulus</name>
    <name type="common">Tasmanian blue gum</name>
    <dbReference type="NCBI Taxonomy" id="34317"/>
    <lineage>
        <taxon>Eukaryota</taxon>
        <taxon>Viridiplantae</taxon>
        <taxon>Streptophyta</taxon>
        <taxon>Embryophyta</taxon>
        <taxon>Tracheophyta</taxon>
        <taxon>Spermatophyta</taxon>
        <taxon>Magnoliopsida</taxon>
        <taxon>eudicotyledons</taxon>
        <taxon>Gunneridae</taxon>
        <taxon>Pentapetalae</taxon>
        <taxon>rosids</taxon>
        <taxon>malvids</taxon>
        <taxon>Myrtales</taxon>
        <taxon>Myrtaceae</taxon>
        <taxon>Myrtoideae</taxon>
        <taxon>Eucalypteae</taxon>
        <taxon>Eucalyptus</taxon>
    </lineage>
</organism>
<keyword evidence="1" id="KW-0732">Signal</keyword>
<keyword evidence="3" id="KW-1185">Reference proteome</keyword>
<protein>
    <recommendedName>
        <fullName evidence="4">Lipoprotein</fullName>
    </recommendedName>
</protein>
<accession>A0ABD3J9Q3</accession>
<dbReference type="EMBL" id="JBJKBG010000009">
    <property type="protein sequence ID" value="KAL3723378.1"/>
    <property type="molecule type" value="Genomic_DNA"/>
</dbReference>
<dbReference type="AlphaFoldDB" id="A0ABD3J9Q3"/>
<evidence type="ECO:0000256" key="1">
    <source>
        <dbReference type="SAM" id="SignalP"/>
    </source>
</evidence>
<sequence>MQLNLNKAVFLSYLLTVALSCEAEPGELNATTTPSLCSGLGGAAECRIAYQQPELELVAASNGFGIYKTQQSGPAGCDRGTPTGRRYTRCLVSSNPKPNCDITNRNYPHC</sequence>
<evidence type="ECO:0000313" key="3">
    <source>
        <dbReference type="Proteomes" id="UP001634007"/>
    </source>
</evidence>
<reference evidence="2 3" key="1">
    <citation type="submission" date="2024-11" db="EMBL/GenBank/DDBJ databases">
        <title>Chromosome-level genome assembly of Eucalyptus globulus Labill. provides insights into its genome evolution.</title>
        <authorList>
            <person name="Li X."/>
        </authorList>
    </citation>
    <scope>NUCLEOTIDE SEQUENCE [LARGE SCALE GENOMIC DNA]</scope>
    <source>
        <strain evidence="2">CL2024</strain>
        <tissue evidence="2">Fresh tender leaves</tissue>
    </source>
</reference>
<name>A0ABD3J9Q3_EUCGL</name>
<comment type="caution">
    <text evidence="2">The sequence shown here is derived from an EMBL/GenBank/DDBJ whole genome shotgun (WGS) entry which is preliminary data.</text>
</comment>